<dbReference type="InterPro" id="IPR038060">
    <property type="entry name" value="C12orf66-like_central_sf"/>
</dbReference>
<dbReference type="KEGG" id="csyr:103258606"/>
<dbReference type="Proteomes" id="UP000189704">
    <property type="component" value="Unplaced"/>
</dbReference>
<accession>A0A3Q0DVF5</accession>
<evidence type="ECO:0000256" key="8">
    <source>
        <dbReference type="SAM" id="MobiDB-lite"/>
    </source>
</evidence>
<dbReference type="PANTHER" id="PTHR31581:SF1">
    <property type="entry name" value="KICSTOR SUBUNIT 2"/>
    <property type="match status" value="1"/>
</dbReference>
<dbReference type="GO" id="GO:0140007">
    <property type="term" value="C:KICSTOR complex"/>
    <property type="evidence" value="ECO:0007669"/>
    <property type="project" value="TreeGrafter"/>
</dbReference>
<comment type="similarity">
    <text evidence="5">Belongs to the KICS2 family.</text>
</comment>
<organism evidence="9 10">
    <name type="scientific">Carlito syrichta</name>
    <name type="common">Philippine tarsier</name>
    <name type="synonym">Tarsius syrichta</name>
    <dbReference type="NCBI Taxonomy" id="1868482"/>
    <lineage>
        <taxon>Eukaryota</taxon>
        <taxon>Metazoa</taxon>
        <taxon>Chordata</taxon>
        <taxon>Craniata</taxon>
        <taxon>Vertebrata</taxon>
        <taxon>Euteleostomi</taxon>
        <taxon>Mammalia</taxon>
        <taxon>Eutheria</taxon>
        <taxon>Euarchontoglires</taxon>
        <taxon>Primates</taxon>
        <taxon>Haplorrhini</taxon>
        <taxon>Tarsiiformes</taxon>
        <taxon>Tarsiidae</taxon>
        <taxon>Carlito</taxon>
    </lineage>
</organism>
<feature type="region of interest" description="Disordered" evidence="8">
    <location>
        <begin position="159"/>
        <end position="185"/>
    </location>
</feature>
<evidence type="ECO:0000256" key="7">
    <source>
        <dbReference type="ARBA" id="ARBA00072667"/>
    </source>
</evidence>
<dbReference type="SUPFAM" id="SSF158548">
    <property type="entry name" value="FLJ32549 domain-like"/>
    <property type="match status" value="1"/>
</dbReference>
<dbReference type="PANTHER" id="PTHR31581">
    <property type="entry name" value="KICSTOR COMPLEX PROTEIN C12ORF66"/>
    <property type="match status" value="1"/>
</dbReference>
<dbReference type="AlphaFoldDB" id="A0A3Q0DVF5"/>
<dbReference type="GO" id="GO:0034198">
    <property type="term" value="P:cellular response to amino acid starvation"/>
    <property type="evidence" value="ECO:0007669"/>
    <property type="project" value="TreeGrafter"/>
</dbReference>
<dbReference type="RefSeq" id="XP_021567136.1">
    <property type="nucleotide sequence ID" value="XM_021711461.1"/>
</dbReference>
<proteinExistence type="inferred from homology"/>
<dbReference type="GeneID" id="103258606"/>
<dbReference type="GO" id="GO:0005765">
    <property type="term" value="C:lysosomal membrane"/>
    <property type="evidence" value="ECO:0007669"/>
    <property type="project" value="UniProtKB-SubCell"/>
</dbReference>
<dbReference type="GO" id="GO:1904262">
    <property type="term" value="P:negative regulation of TORC1 signaling"/>
    <property type="evidence" value="ECO:0007669"/>
    <property type="project" value="TreeGrafter"/>
</dbReference>
<dbReference type="OrthoDB" id="18134at2759"/>
<dbReference type="Pfam" id="PF09404">
    <property type="entry name" value="C12orf66_like"/>
    <property type="match status" value="1"/>
</dbReference>
<comment type="function">
    <text evidence="4">As part of the KICSTOR complex functions in the amino acid-sensing branch of the TORC1 signaling pathway. Recruits, in an amino acid-independent manner, the GATOR1 complex to the lysosomal membranes and allows its interaction with GATOR2 and the RAG GTPases. Functions upstream of the RAG GTPases and is required to negatively regulate mTORC1 signaling in absence of amino acids. In absence of the KICSTOR complex mTORC1 is constitutively localized to the lysosome and activated. The KICSTOR complex is also probably involved in the regulation of mTORC1 by glucose.</text>
</comment>
<evidence type="ECO:0000313" key="10">
    <source>
        <dbReference type="RefSeq" id="XP_021567136.1"/>
    </source>
</evidence>
<dbReference type="SUPFAM" id="SSF160651">
    <property type="entry name" value="FLJ32549 C-terminal domain-like"/>
    <property type="match status" value="1"/>
</dbReference>
<evidence type="ECO:0000256" key="6">
    <source>
        <dbReference type="ARBA" id="ARBA00064309"/>
    </source>
</evidence>
<evidence type="ECO:0000256" key="4">
    <source>
        <dbReference type="ARBA" id="ARBA00054615"/>
    </source>
</evidence>
<dbReference type="GO" id="GO:0042149">
    <property type="term" value="P:cellular response to glucose starvation"/>
    <property type="evidence" value="ECO:0007669"/>
    <property type="project" value="TreeGrafter"/>
</dbReference>
<evidence type="ECO:0000256" key="2">
    <source>
        <dbReference type="ARBA" id="ARBA00023136"/>
    </source>
</evidence>
<protein>
    <recommendedName>
        <fullName evidence="7">KICSTOR subunit 2</fullName>
    </recommendedName>
</protein>
<comment type="subcellular location">
    <subcellularLocation>
        <location evidence="1">Lysosome membrane</location>
    </subcellularLocation>
</comment>
<sequence>MSVCLAYSWRCECHGAGSGGPQSRDRSSTGGCRRRKKQGKAGGREHMAALPPPHAVLKGIAASYHGGSHKGRRSPHYTGMPPPGNVPYDNKDSVLQVAFPGCQAVRLGLELLLPTRPWPDMLALLWHYRVLLRVSAGFPHLCFGPALASLKLLGGRVSSSPKTGSVGARRSHGHSADPGEQSTGEVKTLDSVGARPGVLGVSAPPASASPARACRVLAGGQSFFSRKDSIRTIYTSLHNELKKLAAGRGAPGGAAPQVEELLSHLSEQLCFFVQARMEIADFYEKMYSLSTQKFVNADELVGLLDAILRKYSARFHHPMLSPLESSFQLEADVLSHLLKAQAQVSEWKFLPSLVSLHSAHAKLQAWGQVFEKQRETKKHLFGGQSQKAVQPPHLFLWLVRLKNMLLAKFSFYFHEALSRQTTASEMKALTAKANPDLFGKISSFIRKYDAANVSLIFDNRGSESFQGHGYHHPHSYREAPKGVDQYPAVVSLPGDRPALHWPNVIMLMTGRTADLSSLEKVVHFYDDKAQSTYFLTRPEPHFTLVVIFESKKSERDSHFISFLNELSLALKNPKVFASLKPGSKG</sequence>
<keyword evidence="3" id="KW-0458">Lysosome</keyword>
<name>A0A3Q0DVF5_CARSF</name>
<feature type="region of interest" description="Disordered" evidence="8">
    <location>
        <begin position="15"/>
        <end position="48"/>
    </location>
</feature>
<evidence type="ECO:0000256" key="1">
    <source>
        <dbReference type="ARBA" id="ARBA00004656"/>
    </source>
</evidence>
<dbReference type="FunFam" id="1.10.3450.30:FF:000001">
    <property type="entry name" value="KICSTOR complex protein C12orf66 homolog"/>
    <property type="match status" value="1"/>
</dbReference>
<dbReference type="STRING" id="1868482.ENSTSYP00000022089"/>
<gene>
    <name evidence="10" type="primary">CUNH12orf66</name>
</gene>
<reference evidence="10" key="1">
    <citation type="submission" date="2025-08" db="UniProtKB">
        <authorList>
            <consortium name="RefSeq"/>
        </authorList>
    </citation>
    <scope>IDENTIFICATION</scope>
</reference>
<dbReference type="Gene3D" id="1.10.3450.30">
    <property type="match status" value="1"/>
</dbReference>
<dbReference type="GO" id="GO:0061462">
    <property type="term" value="P:protein localization to lysosome"/>
    <property type="evidence" value="ECO:0007669"/>
    <property type="project" value="TreeGrafter"/>
</dbReference>
<keyword evidence="2" id="KW-0472">Membrane</keyword>
<evidence type="ECO:0000256" key="5">
    <source>
        <dbReference type="ARBA" id="ARBA00060863"/>
    </source>
</evidence>
<evidence type="ECO:0000313" key="9">
    <source>
        <dbReference type="Proteomes" id="UP000189704"/>
    </source>
</evidence>
<comment type="subunit">
    <text evidence="6">Part of the KICSTOR complex composed of KPTN, ITFG2, KICS2 and SZT2. SZT2 probably serves as a link between the other three proteins in the KICSTOR complex and may mediate the direct interaction with the GATOR complex via GATOR1. The KICSTOR complex interacts directly with the GATOR1 complex and most probably indirectly with the GATOR2 complex in an amino acid-independent manner.</text>
</comment>
<dbReference type="CTD" id="144577"/>
<dbReference type="InterPro" id="IPR018544">
    <property type="entry name" value="KICS_2"/>
</dbReference>
<keyword evidence="9" id="KW-1185">Reference proteome</keyword>
<evidence type="ECO:0000256" key="3">
    <source>
        <dbReference type="ARBA" id="ARBA00023228"/>
    </source>
</evidence>